<dbReference type="EMBL" id="FNBU01000013">
    <property type="protein sequence ID" value="SDF52225.1"/>
    <property type="molecule type" value="Genomic_DNA"/>
</dbReference>
<evidence type="ECO:0000313" key="1">
    <source>
        <dbReference type="EMBL" id="SDF52225.1"/>
    </source>
</evidence>
<protein>
    <submittedName>
        <fullName evidence="1">YmaF family protein</fullName>
    </submittedName>
</protein>
<sequence>MFEEQERKPGHDDEGRHGVHVHGYNTLTEVADEHQHAIMGVSAPARLAEGSHIHRVRGRTSFHDNHWHWYDVLSGPAVAMPGGQHIHYFTGETSFDDGHTHCFSGVLGLSPDVMDECDDNKYYMMKPKYPKRD</sequence>
<dbReference type="AlphaFoldDB" id="A0A1G7LRW0"/>
<gene>
    <name evidence="1" type="ORF">SAMN05660235_01886</name>
</gene>
<dbReference type="RefSeq" id="WP_093690242.1">
    <property type="nucleotide sequence ID" value="NZ_FNBU01000013.1"/>
</dbReference>
<dbReference type="STRING" id="1123285.SAMN05660235_01886"/>
<keyword evidence="2" id="KW-1185">Reference proteome</keyword>
<dbReference type="OrthoDB" id="1682334at2"/>
<organism evidence="1 2">
    <name type="scientific">Sporolituus thermophilus DSM 23256</name>
    <dbReference type="NCBI Taxonomy" id="1123285"/>
    <lineage>
        <taxon>Bacteria</taxon>
        <taxon>Bacillati</taxon>
        <taxon>Bacillota</taxon>
        <taxon>Negativicutes</taxon>
        <taxon>Selenomonadales</taxon>
        <taxon>Sporomusaceae</taxon>
        <taxon>Sporolituus</taxon>
    </lineage>
</organism>
<accession>A0A1G7LRW0</accession>
<name>A0A1G7LRW0_9FIRM</name>
<proteinExistence type="predicted"/>
<dbReference type="InterPro" id="IPR024307">
    <property type="entry name" value="YmaF"/>
</dbReference>
<dbReference type="Proteomes" id="UP000243333">
    <property type="component" value="Unassembled WGS sequence"/>
</dbReference>
<evidence type="ECO:0000313" key="2">
    <source>
        <dbReference type="Proteomes" id="UP000243333"/>
    </source>
</evidence>
<reference evidence="2" key="1">
    <citation type="submission" date="2016-10" db="EMBL/GenBank/DDBJ databases">
        <authorList>
            <person name="Varghese N."/>
            <person name="Submissions S."/>
        </authorList>
    </citation>
    <scope>NUCLEOTIDE SEQUENCE [LARGE SCALE GENOMIC DNA]</scope>
    <source>
        <strain evidence="2">DSM 23256</strain>
    </source>
</reference>
<dbReference type="Pfam" id="PF12788">
    <property type="entry name" value="YmaF"/>
    <property type="match status" value="1"/>
</dbReference>